<reference evidence="2" key="2">
    <citation type="submission" date="2017-11" db="EMBL/GenBank/DDBJ databases">
        <title>Coralsnake Venomics: Analyses of Venom Gland Transcriptomes and Proteomes of Six Brazilian Taxa.</title>
        <authorList>
            <person name="Aird S.D."/>
            <person name="Jorge da Silva N."/>
            <person name="Qiu L."/>
            <person name="Villar-Briones A."/>
            <person name="Aparecida-Saddi V."/>
            <person name="Campos-Telles M.P."/>
            <person name="Grau M."/>
            <person name="Mikheyev A.S."/>
        </authorList>
    </citation>
    <scope>NUCLEOTIDE SEQUENCE</scope>
    <source>
        <tissue evidence="2">Venom_gland</tissue>
    </source>
</reference>
<name>A0A2D4FNM5_MICCO</name>
<organism evidence="2">
    <name type="scientific">Micrurus corallinus</name>
    <name type="common">Brazilian coral snake</name>
    <dbReference type="NCBI Taxonomy" id="54390"/>
    <lineage>
        <taxon>Eukaryota</taxon>
        <taxon>Metazoa</taxon>
        <taxon>Chordata</taxon>
        <taxon>Craniata</taxon>
        <taxon>Vertebrata</taxon>
        <taxon>Euteleostomi</taxon>
        <taxon>Lepidosauria</taxon>
        <taxon>Squamata</taxon>
        <taxon>Bifurcata</taxon>
        <taxon>Unidentata</taxon>
        <taxon>Episquamata</taxon>
        <taxon>Toxicofera</taxon>
        <taxon>Serpentes</taxon>
        <taxon>Colubroidea</taxon>
        <taxon>Elapidae</taxon>
        <taxon>Elapinae</taxon>
        <taxon>Micrurus</taxon>
    </lineage>
</organism>
<evidence type="ECO:0000313" key="2">
    <source>
        <dbReference type="EMBL" id="LAA49067.1"/>
    </source>
</evidence>
<proteinExistence type="predicted"/>
<accession>A0A2D4FNM5</accession>
<dbReference type="EMBL" id="IACJ01086836">
    <property type="protein sequence ID" value="LAA49067.1"/>
    <property type="molecule type" value="Transcribed_RNA"/>
</dbReference>
<dbReference type="AlphaFoldDB" id="A0A2D4FNM5"/>
<feature type="compositionally biased region" description="Basic and acidic residues" evidence="1">
    <location>
        <begin position="142"/>
        <end position="162"/>
    </location>
</feature>
<evidence type="ECO:0000256" key="1">
    <source>
        <dbReference type="SAM" id="MobiDB-lite"/>
    </source>
</evidence>
<feature type="region of interest" description="Disordered" evidence="1">
    <location>
        <begin position="137"/>
        <end position="162"/>
    </location>
</feature>
<reference evidence="2" key="1">
    <citation type="submission" date="2017-07" db="EMBL/GenBank/DDBJ databases">
        <authorList>
            <person name="Mikheyev A."/>
            <person name="Grau M."/>
        </authorList>
    </citation>
    <scope>NUCLEOTIDE SEQUENCE</scope>
    <source>
        <tissue evidence="2">Venom_gland</tissue>
    </source>
</reference>
<protein>
    <submittedName>
        <fullName evidence="2">Uncharacterized protein</fullName>
    </submittedName>
</protein>
<sequence length="195" mass="21091">MPFGQPQDGRLNSFELGSFAKQKTKTHACLNHNDGDPVWPPPGLEICPVVPLPATRAVEKSGEGKRHGRNIGVFRAGAHLPAIKPGSDQDPASESMKTSHILFNLKVIFLSPPPLPPPSAFVCGGGMGVERTQLQTMHQMKGGRETPRKYRKKGEEGGDGRRPLANCAGCADVEAILKPLSLFSQVWPTPPWLCK</sequence>